<dbReference type="RefSeq" id="WP_134172759.1">
    <property type="nucleotide sequence ID" value="NZ_SOHQ01000036.1"/>
</dbReference>
<evidence type="ECO:0000313" key="1">
    <source>
        <dbReference type="EMBL" id="TFD76564.1"/>
    </source>
</evidence>
<name>A0A4Y8KL90_9MICO</name>
<keyword evidence="2" id="KW-1185">Reference proteome</keyword>
<dbReference type="Gene3D" id="1.10.10.10">
    <property type="entry name" value="Winged helix-like DNA-binding domain superfamily/Winged helix DNA-binding domain"/>
    <property type="match status" value="1"/>
</dbReference>
<reference evidence="1 2" key="1">
    <citation type="submission" date="2019-03" db="EMBL/GenBank/DDBJ databases">
        <title>Genomics of glacier-inhabiting Cryobacterium strains.</title>
        <authorList>
            <person name="Liu Q."/>
            <person name="Xin Y.-H."/>
        </authorList>
    </citation>
    <scope>NUCLEOTIDE SEQUENCE [LARGE SCALE GENOMIC DNA]</scope>
    <source>
        <strain evidence="1 2">CGMCC 1.4292</strain>
    </source>
</reference>
<comment type="caution">
    <text evidence="1">The sequence shown here is derived from an EMBL/GenBank/DDBJ whole genome shotgun (WGS) entry which is preliminary data.</text>
</comment>
<sequence length="138" mass="15750">MPMTDEQLLGRPVGWWLKEADDRLNAAFDRALECSDVSRRGWQVLSSLSKRPSTLTDLVATLKSFDSPDAIHGVVAELERRSWVHEEDEVLRLTTYGAQMYTDLTPVVDRVRRQVQTALPPDDYINLIRLLARLTEAL</sequence>
<dbReference type="Proteomes" id="UP000298218">
    <property type="component" value="Unassembled WGS sequence"/>
</dbReference>
<proteinExistence type="predicted"/>
<gene>
    <name evidence="1" type="ORF">E3T53_13315</name>
</gene>
<dbReference type="SUPFAM" id="SSF46785">
    <property type="entry name" value="Winged helix' DNA-binding domain"/>
    <property type="match status" value="1"/>
</dbReference>
<dbReference type="InterPro" id="IPR036390">
    <property type="entry name" value="WH_DNA-bd_sf"/>
</dbReference>
<accession>A0A4Y8KL90</accession>
<dbReference type="EMBL" id="SOHQ01000036">
    <property type="protein sequence ID" value="TFD76564.1"/>
    <property type="molecule type" value="Genomic_DNA"/>
</dbReference>
<organism evidence="1 2">
    <name type="scientific">Cryobacterium psychrophilum</name>
    <dbReference type="NCBI Taxonomy" id="41988"/>
    <lineage>
        <taxon>Bacteria</taxon>
        <taxon>Bacillati</taxon>
        <taxon>Actinomycetota</taxon>
        <taxon>Actinomycetes</taxon>
        <taxon>Micrococcales</taxon>
        <taxon>Microbacteriaceae</taxon>
        <taxon>Cryobacterium</taxon>
    </lineage>
</organism>
<dbReference type="AlphaFoldDB" id="A0A4Y8KL90"/>
<dbReference type="OrthoDB" id="3697068at2"/>
<dbReference type="InterPro" id="IPR036388">
    <property type="entry name" value="WH-like_DNA-bd_sf"/>
</dbReference>
<protein>
    <submittedName>
        <fullName evidence="1">Uncharacterized protein</fullName>
    </submittedName>
</protein>
<evidence type="ECO:0000313" key="2">
    <source>
        <dbReference type="Proteomes" id="UP000298218"/>
    </source>
</evidence>